<dbReference type="GO" id="GO:0005179">
    <property type="term" value="F:hormone activity"/>
    <property type="evidence" value="ECO:0007669"/>
    <property type="project" value="UniProtKB-KW"/>
</dbReference>
<keyword evidence="6" id="KW-1015">Disulfide bond</keyword>
<organism evidence="9 10">
    <name type="scientific">Clupea harengus</name>
    <name type="common">Atlantic herring</name>
    <dbReference type="NCBI Taxonomy" id="7950"/>
    <lineage>
        <taxon>Eukaryota</taxon>
        <taxon>Metazoa</taxon>
        <taxon>Chordata</taxon>
        <taxon>Craniata</taxon>
        <taxon>Vertebrata</taxon>
        <taxon>Euteleostomi</taxon>
        <taxon>Actinopterygii</taxon>
        <taxon>Neopterygii</taxon>
        <taxon>Teleostei</taxon>
        <taxon>Clupei</taxon>
        <taxon>Clupeiformes</taxon>
        <taxon>Clupeoidei</taxon>
        <taxon>Clupeidae</taxon>
        <taxon>Clupea</taxon>
    </lineage>
</organism>
<proteinExistence type="inferred from homology"/>
<evidence type="ECO:0000256" key="1">
    <source>
        <dbReference type="ARBA" id="ARBA00004613"/>
    </source>
</evidence>
<dbReference type="RefSeq" id="XP_012685455.2">
    <property type="nucleotide sequence ID" value="XM_012830001.2"/>
</dbReference>
<evidence type="ECO:0000256" key="2">
    <source>
        <dbReference type="ARBA" id="ARBA00009034"/>
    </source>
</evidence>
<evidence type="ECO:0000259" key="8">
    <source>
        <dbReference type="SMART" id="SM00078"/>
    </source>
</evidence>
<accession>A0A6P3VZC8</accession>
<dbReference type="Proteomes" id="UP000515152">
    <property type="component" value="Chromosome 12"/>
</dbReference>
<dbReference type="PROSITE" id="PS00262">
    <property type="entry name" value="INSULIN"/>
    <property type="match status" value="1"/>
</dbReference>
<dbReference type="PANTHER" id="PTHR20968:SF4">
    <property type="entry name" value="RELAXIN 3"/>
    <property type="match status" value="1"/>
</dbReference>
<dbReference type="InterPro" id="IPR022353">
    <property type="entry name" value="Insulin_CS"/>
</dbReference>
<dbReference type="CDD" id="cd04365">
    <property type="entry name" value="IlGF_relaxin_like"/>
    <property type="match status" value="1"/>
</dbReference>
<keyword evidence="7" id="KW-0732">Signal</keyword>
<comment type="similarity">
    <text evidence="2">Belongs to the insulin family.</text>
</comment>
<dbReference type="InterPro" id="IPR036438">
    <property type="entry name" value="Insulin-like_sf"/>
</dbReference>
<dbReference type="SMART" id="SM00078">
    <property type="entry name" value="IlGF"/>
    <property type="match status" value="1"/>
</dbReference>
<keyword evidence="4" id="KW-0964">Secreted</keyword>
<dbReference type="SUPFAM" id="SSF56994">
    <property type="entry name" value="Insulin-like"/>
    <property type="match status" value="1"/>
</dbReference>
<dbReference type="GO" id="GO:0005576">
    <property type="term" value="C:extracellular region"/>
    <property type="evidence" value="ECO:0007669"/>
    <property type="project" value="UniProtKB-SubCell"/>
</dbReference>
<evidence type="ECO:0000256" key="7">
    <source>
        <dbReference type="SAM" id="SignalP"/>
    </source>
</evidence>
<comment type="subunit">
    <text evidence="3">Heterodimer of a B chain and an A chain linked by two disulfide bonds.</text>
</comment>
<evidence type="ECO:0000256" key="5">
    <source>
        <dbReference type="ARBA" id="ARBA00022702"/>
    </source>
</evidence>
<evidence type="ECO:0000256" key="4">
    <source>
        <dbReference type="ARBA" id="ARBA00022525"/>
    </source>
</evidence>
<gene>
    <name evidence="10" type="primary">rln1</name>
</gene>
<reference evidence="10" key="1">
    <citation type="submission" date="2025-08" db="UniProtKB">
        <authorList>
            <consortium name="RefSeq"/>
        </authorList>
    </citation>
    <scope>IDENTIFICATION</scope>
</reference>
<dbReference type="InterPro" id="IPR051777">
    <property type="entry name" value="Insulin-like_neuro_ligands"/>
</dbReference>
<dbReference type="GeneID" id="105902416"/>
<evidence type="ECO:0000313" key="10">
    <source>
        <dbReference type="RefSeq" id="XP_012685455.2"/>
    </source>
</evidence>
<dbReference type="PANTHER" id="PTHR20968">
    <property type="entry name" value="ILGF DOMAIN-CONTAINING PROTEIN"/>
    <property type="match status" value="1"/>
</dbReference>
<sequence length="197" mass="21543">MQTVYKGIMPKPLSIILIGACLFVCVNAQNSNRVVLSKDYGVKLCGREFIRAVIFTCGGSRWKRDLDFLLSRESDPFEWGSLTAVSEPAGMLPRPPSSDLRRAAEPAVPPFSVSLFSLVDLLKMGTDQTQAGAESNEQQLRASLSSQLGGVASPLGFSQDTNTPWLHYDRRKRNFSHGLAGICCNEGCTKNDIGRLC</sequence>
<dbReference type="KEGG" id="char:105902416"/>
<comment type="subcellular location">
    <subcellularLocation>
        <location evidence="1">Secreted</location>
    </subcellularLocation>
</comment>
<keyword evidence="5" id="KW-0372">Hormone</keyword>
<name>A0A6P3VZC8_CLUHA</name>
<feature type="signal peptide" evidence="7">
    <location>
        <begin position="1"/>
        <end position="28"/>
    </location>
</feature>
<feature type="domain" description="Insulin-like" evidence="8">
    <location>
        <begin position="42"/>
        <end position="197"/>
    </location>
</feature>
<evidence type="ECO:0000313" key="9">
    <source>
        <dbReference type="Proteomes" id="UP000515152"/>
    </source>
</evidence>
<dbReference type="GO" id="GO:0001664">
    <property type="term" value="F:G protein-coupled receptor binding"/>
    <property type="evidence" value="ECO:0007669"/>
    <property type="project" value="TreeGrafter"/>
</dbReference>
<evidence type="ECO:0000256" key="6">
    <source>
        <dbReference type="ARBA" id="ARBA00023157"/>
    </source>
</evidence>
<evidence type="ECO:0000256" key="3">
    <source>
        <dbReference type="ARBA" id="ARBA00011207"/>
    </source>
</evidence>
<dbReference type="OrthoDB" id="8784777at2759"/>
<dbReference type="InterPro" id="IPR016179">
    <property type="entry name" value="Insulin-like"/>
</dbReference>
<dbReference type="AlphaFoldDB" id="A0A6P3VZC8"/>
<dbReference type="CTD" id="6013"/>
<feature type="chain" id="PRO_5028304704" evidence="7">
    <location>
        <begin position="29"/>
        <end position="197"/>
    </location>
</feature>
<protein>
    <submittedName>
        <fullName evidence="10">Prorelaxin H1</fullName>
    </submittedName>
</protein>
<keyword evidence="9" id="KW-1185">Reference proteome</keyword>